<dbReference type="Proteomes" id="UP001362999">
    <property type="component" value="Unassembled WGS sequence"/>
</dbReference>
<keyword evidence="2" id="KW-0812">Transmembrane</keyword>
<evidence type="ECO:0000313" key="4">
    <source>
        <dbReference type="Proteomes" id="UP001362999"/>
    </source>
</evidence>
<keyword evidence="2" id="KW-0472">Membrane</keyword>
<feature type="compositionally biased region" description="Basic and acidic residues" evidence="1">
    <location>
        <begin position="1"/>
        <end position="19"/>
    </location>
</feature>
<dbReference type="EMBL" id="JAWWNJ010000010">
    <property type="protein sequence ID" value="KAK7046205.1"/>
    <property type="molecule type" value="Genomic_DNA"/>
</dbReference>
<keyword evidence="2" id="KW-1133">Transmembrane helix</keyword>
<organism evidence="3 4">
    <name type="scientific">Favolaschia claudopus</name>
    <dbReference type="NCBI Taxonomy" id="2862362"/>
    <lineage>
        <taxon>Eukaryota</taxon>
        <taxon>Fungi</taxon>
        <taxon>Dikarya</taxon>
        <taxon>Basidiomycota</taxon>
        <taxon>Agaricomycotina</taxon>
        <taxon>Agaricomycetes</taxon>
        <taxon>Agaricomycetidae</taxon>
        <taxon>Agaricales</taxon>
        <taxon>Marasmiineae</taxon>
        <taxon>Mycenaceae</taxon>
        <taxon>Favolaschia</taxon>
    </lineage>
</organism>
<sequence>MEVRSPRKETKPDSPEAHGEAGGARNLGDLKAPASESPNIYVLNAFSLIGTAVVAAGWWRVGVDVGIVAVGQSNGVGIRCLIKVRWVPRRRRRCLAYPHSSLDSSQFGSSAACNHPPSFQVHAVPLPLRYRDNAATFCAAVDGRRRTFRLLPKPPTSSTSNFSSSKALTICLKWCTRKAFHFTSVNSIKIPVSYTSTSSIPPIPPAAAAAVAGIPTSAPASPSRAVPMLYPVTVLFARYPSSSPLPSSAPPPSSLLANNGSSVPNVDRGLKSGSRGCDGAESSDDGGGSNDGGGGSDGGGGGSDGGGGGSDGGSVESDDDGTGRDADEGGATAGMVGIRRQWWTW</sequence>
<gene>
    <name evidence="3" type="ORF">R3P38DRAFT_2765078</name>
</gene>
<evidence type="ECO:0000313" key="3">
    <source>
        <dbReference type="EMBL" id="KAK7046205.1"/>
    </source>
</evidence>
<accession>A0AAW0D0Z1</accession>
<dbReference type="AlphaFoldDB" id="A0AAW0D0Z1"/>
<feature type="transmembrane region" description="Helical" evidence="2">
    <location>
        <begin position="40"/>
        <end position="59"/>
    </location>
</feature>
<feature type="region of interest" description="Disordered" evidence="1">
    <location>
        <begin position="241"/>
        <end position="345"/>
    </location>
</feature>
<feature type="region of interest" description="Disordered" evidence="1">
    <location>
        <begin position="1"/>
        <end position="29"/>
    </location>
</feature>
<reference evidence="3 4" key="1">
    <citation type="journal article" date="2024" name="J Genomics">
        <title>Draft genome sequencing and assembly of Favolaschia claudopus CIRM-BRFM 2984 isolated from oak limbs.</title>
        <authorList>
            <person name="Navarro D."/>
            <person name="Drula E."/>
            <person name="Chaduli D."/>
            <person name="Cazenave R."/>
            <person name="Ahrendt S."/>
            <person name="Wang J."/>
            <person name="Lipzen A."/>
            <person name="Daum C."/>
            <person name="Barry K."/>
            <person name="Grigoriev I.V."/>
            <person name="Favel A."/>
            <person name="Rosso M.N."/>
            <person name="Martin F."/>
        </authorList>
    </citation>
    <scope>NUCLEOTIDE SEQUENCE [LARGE SCALE GENOMIC DNA]</scope>
    <source>
        <strain evidence="3 4">CIRM-BRFM 2984</strain>
    </source>
</reference>
<feature type="compositionally biased region" description="Gly residues" evidence="1">
    <location>
        <begin position="285"/>
        <end position="312"/>
    </location>
</feature>
<keyword evidence="4" id="KW-1185">Reference proteome</keyword>
<proteinExistence type="predicted"/>
<evidence type="ECO:0000256" key="2">
    <source>
        <dbReference type="SAM" id="Phobius"/>
    </source>
</evidence>
<protein>
    <submittedName>
        <fullName evidence="3">Uncharacterized protein</fullName>
    </submittedName>
</protein>
<comment type="caution">
    <text evidence="3">The sequence shown here is derived from an EMBL/GenBank/DDBJ whole genome shotgun (WGS) entry which is preliminary data.</text>
</comment>
<evidence type="ECO:0000256" key="1">
    <source>
        <dbReference type="SAM" id="MobiDB-lite"/>
    </source>
</evidence>
<name>A0AAW0D0Z1_9AGAR</name>